<evidence type="ECO:0000256" key="8">
    <source>
        <dbReference type="ARBA" id="ARBA00022840"/>
    </source>
</evidence>
<feature type="region of interest" description="Disordered" evidence="11">
    <location>
        <begin position="906"/>
        <end position="932"/>
    </location>
</feature>
<evidence type="ECO:0000256" key="7">
    <source>
        <dbReference type="ARBA" id="ARBA00022833"/>
    </source>
</evidence>
<evidence type="ECO:0000313" key="16">
    <source>
        <dbReference type="Proteomes" id="UP000285060"/>
    </source>
</evidence>
<sequence>MLADATTGMSMWVDIGTKEDVSLSKTASDWKVFCANRATTTIDSTLHYVVQRIFQATESSNYRELMRTMWGDSYLDARVIEVIGSDPETAASMAAVTPQSRSIPSVFHKTHKRTSIKWFTTLGKSKLSKAVEFHLVEFVGLVYDSQNSIQAIYIYQESMGKADNAPLPHQTQVSTTYDRVRVDGLLMKFEALELPSGGEYVIMSLALQRQPSLLDFGFKNPAEDLVFRFAKGFRAGLRRVPTVLPTSSLQFADTTSWVRDQDRPACSVCSRSFLALVRRRHHCRKCGEVVCFQCSNLFAASTLTTKPDQPSSSTSDVRLCNRCVVQQQAEAGRHLLVGVLDAHELKQWLDDELCENNPDLFDVPTPVTRRPLPSGGAFTGTLEVNTLAATMNQLLDTGKWNPSGSAALDATSSDSITLGTMMQQLPGSGGSGGAASPLPHLNAATMSNHSPLHFLVVSYSDGCDAIEVMAALEHGAPGVPFIGGLSARGTARLASHVEPTDVMQGICDEAAWVSMKRGGLVALWGIHDPHGSYTVASTGYDELTAKHNAGDAAFEAHCVTPNPWMANVHEAGVPMKFPRLGYMYPLGQIVHEALPSLQVNATPVVTAVDDVAGTLTLTTAIRTGTTVALMHTSTDILKDSVKRMATSVHQNPSFDIADVDGCLMFLSAGVQVVLGSSMSMTGLVGAFKLWSGGASFLGLTSFGEVGHLPHQPTPLCDALMFSYLIFSTRRRLSYAGDRIEARIGRRIKIETDEAANAAIERKTSEKVVGGTKTNEAVIVEEMNDATKTADETAEAPIATKKTDAAEIGMSHETMWTTETIGKRDADLALLSPSGEKATQKLATVLTFLFWWKTSSYGGLALKDKKHKKVEKSKSVKKPPPPPAPPANDSSKDAIERRQERLRLWREQQKQKEEENTVGGNNSNVEGPDAPPAVAGFVVDEDVVQQVHMWPIDEKDDKEPDHVSAISDDPEIDPLDAFMADLGNSSSVVIEQRNLELPKAKVISFEDIMSKNKEVDFYGSFLPPNNALLPASIYPPKQPDETEEERDAREKAELEEFMRAIKAKREREEAVNKEGIIGAAEDIDDDLRSTVMDKKADTGRIYQGVEEDAIGEEMANNVDSRTALEILQEQQKKKEIRPVDHKAVDYIPFRKKFYIEPADVTNQPQEEVDELLKSMEIKIRGKGCPRPIQKWTQTGLSQRLQKLIARQEYPTPFAIQCQALPAIMSGRDVIGIAKTGSGKTLAFLLPMFRHILDQPPLADGEGPIGLVMAPARELVQQIYIESKKFTKDLALRSTAVYGGSSVSEQIANLKRGSDIVICTPGRMIDILTMSAGKMVSLKRVTYVVLDEADRMFDMGFEPQITKIMMNIRADRQTLLFSATFPRSVESLARKVLKKPIEITVGARSTASGDIKQYAEVREESDKFMRLLQLLGMWYEKGNVLVFVNTQQACDQIFQDLMKAGYMALSLHGGKDQVDRDYTVDDFKRKVRTLMVATSVAGRGLDVKDLVLVINYHCPNHLEDYVHRVGRTGRAGRKGTAYTFISPQEEEYAPDLVKALENAKQEVPPELRALSDQFKEKVRTGLARYHGSGFKGKGFTFDESEKSEAQRAADYQKRQYEMDEGLADAGDDDDDDESPVPSAKPTTSAPEQSEKSIEEMTMAEKMNSFKERARMVANMLVGEPSQKEEIRHFRDELEINDYPQQARWKVLQKESSDLVAEITGAAVIRRGTYVAPGRKPNVGERKLYLAIEAGSRQAVAEAKRELQRILDEKTMEVGISDDRKYGKYSI</sequence>
<evidence type="ECO:0000259" key="13">
    <source>
        <dbReference type="PROSITE" id="PS51192"/>
    </source>
</evidence>
<keyword evidence="6" id="KW-0347">Helicase</keyword>
<gene>
    <name evidence="15" type="ORF">DYB32_002181</name>
</gene>
<dbReference type="Pfam" id="PF23469">
    <property type="entry name" value="KH_12"/>
    <property type="match status" value="1"/>
</dbReference>
<evidence type="ECO:0000256" key="6">
    <source>
        <dbReference type="ARBA" id="ARBA00022806"/>
    </source>
</evidence>
<evidence type="ECO:0000256" key="4">
    <source>
        <dbReference type="ARBA" id="ARBA00022771"/>
    </source>
</evidence>
<feature type="domain" description="Helicase ATP-binding" evidence="13">
    <location>
        <begin position="1219"/>
        <end position="1397"/>
    </location>
</feature>
<keyword evidence="7" id="KW-0862">Zinc</keyword>
<evidence type="ECO:0000256" key="11">
    <source>
        <dbReference type="SAM" id="MobiDB-lite"/>
    </source>
</evidence>
<evidence type="ECO:0000256" key="10">
    <source>
        <dbReference type="PROSITE-ProRule" id="PRU00091"/>
    </source>
</evidence>
<dbReference type="SUPFAM" id="SSF57903">
    <property type="entry name" value="FYVE/PHD zinc finger"/>
    <property type="match status" value="1"/>
</dbReference>
<feature type="region of interest" description="Disordered" evidence="11">
    <location>
        <begin position="863"/>
        <end position="893"/>
    </location>
</feature>
<keyword evidence="16" id="KW-1185">Reference proteome</keyword>
<dbReference type="InterPro" id="IPR017455">
    <property type="entry name" value="Znf_FYVE-rel"/>
</dbReference>
<dbReference type="VEuPathDB" id="FungiDB:H310_09968"/>
<keyword evidence="8" id="KW-0067">ATP-binding</keyword>
<keyword evidence="3" id="KW-0547">Nucleotide-binding</keyword>
<organism evidence="15 16">
    <name type="scientific">Aphanomyces invadans</name>
    <dbReference type="NCBI Taxonomy" id="157072"/>
    <lineage>
        <taxon>Eukaryota</taxon>
        <taxon>Sar</taxon>
        <taxon>Stramenopiles</taxon>
        <taxon>Oomycota</taxon>
        <taxon>Saprolegniomycetes</taxon>
        <taxon>Saprolegniales</taxon>
        <taxon>Verrucalvaceae</taxon>
        <taxon>Aphanomyces</taxon>
    </lineage>
</organism>
<reference evidence="15 16" key="1">
    <citation type="submission" date="2018-08" db="EMBL/GenBank/DDBJ databases">
        <title>Aphanomyces genome sequencing and annotation.</title>
        <authorList>
            <person name="Minardi D."/>
            <person name="Oidtmann B."/>
            <person name="Van Der Giezen M."/>
            <person name="Studholme D.J."/>
        </authorList>
    </citation>
    <scope>NUCLEOTIDE SEQUENCE [LARGE SCALE GENOMIC DNA]</scope>
    <source>
        <strain evidence="15 16">NJM0002</strain>
    </source>
</reference>
<evidence type="ECO:0000259" key="12">
    <source>
        <dbReference type="PROSITE" id="PS50178"/>
    </source>
</evidence>
<dbReference type="CDD" id="cd18787">
    <property type="entry name" value="SF2_C_DEAD"/>
    <property type="match status" value="1"/>
</dbReference>
<proteinExistence type="inferred from homology"/>
<dbReference type="SMART" id="SM00487">
    <property type="entry name" value="DEXDc"/>
    <property type="match status" value="1"/>
</dbReference>
<evidence type="ECO:0000256" key="2">
    <source>
        <dbReference type="ARBA" id="ARBA00022723"/>
    </source>
</evidence>
<dbReference type="PROSITE" id="PS00039">
    <property type="entry name" value="DEAD_ATP_HELICASE"/>
    <property type="match status" value="1"/>
</dbReference>
<dbReference type="PROSITE" id="PS51194">
    <property type="entry name" value="HELICASE_CTER"/>
    <property type="match status" value="1"/>
</dbReference>
<evidence type="ECO:0000256" key="1">
    <source>
        <dbReference type="ARBA" id="ARBA00012552"/>
    </source>
</evidence>
<feature type="compositionally biased region" description="Acidic residues" evidence="11">
    <location>
        <begin position="1620"/>
        <end position="1632"/>
    </location>
</feature>
<feature type="domain" description="Helicase C-terminal" evidence="14">
    <location>
        <begin position="1408"/>
        <end position="1569"/>
    </location>
</feature>
<dbReference type="SMART" id="SM01204">
    <property type="entry name" value="FIST_C"/>
    <property type="match status" value="1"/>
</dbReference>
<protein>
    <recommendedName>
        <fullName evidence="1">RNA helicase</fullName>
        <ecNumber evidence="1">3.6.4.13</ecNumber>
    </recommendedName>
</protein>
<comment type="caution">
    <text evidence="15">The sequence shown here is derived from an EMBL/GenBank/DDBJ whole genome shotgun (WGS) entry which is preliminary data.</text>
</comment>
<dbReference type="InterPro" id="IPR011545">
    <property type="entry name" value="DEAD/DEAH_box_helicase_dom"/>
</dbReference>
<dbReference type="InterPro" id="IPR000306">
    <property type="entry name" value="Znf_FYVE"/>
</dbReference>
<dbReference type="Gene3D" id="3.40.50.300">
    <property type="entry name" value="P-loop containing nucleotide triphosphate hydrolases"/>
    <property type="match status" value="2"/>
</dbReference>
<dbReference type="SMART" id="SM00490">
    <property type="entry name" value="HELICc"/>
    <property type="match status" value="1"/>
</dbReference>
<evidence type="ECO:0000259" key="14">
    <source>
        <dbReference type="PROSITE" id="PS51194"/>
    </source>
</evidence>
<dbReference type="SMART" id="SM00064">
    <property type="entry name" value="FYVE"/>
    <property type="match status" value="1"/>
</dbReference>
<dbReference type="VEuPathDB" id="FungiDB:H310_09967"/>
<feature type="compositionally biased region" description="Basic residues" evidence="11">
    <location>
        <begin position="863"/>
        <end position="876"/>
    </location>
</feature>
<dbReference type="Gene3D" id="3.30.40.10">
    <property type="entry name" value="Zinc/RING finger domain, C3HC4 (zinc finger)"/>
    <property type="match status" value="1"/>
</dbReference>
<dbReference type="EMBL" id="QUSY01000110">
    <property type="protein sequence ID" value="RHY32834.1"/>
    <property type="molecule type" value="Genomic_DNA"/>
</dbReference>
<keyword evidence="2" id="KW-0479">Metal-binding</keyword>
<dbReference type="Pfam" id="PF00271">
    <property type="entry name" value="Helicase_C"/>
    <property type="match status" value="1"/>
</dbReference>
<accession>A0A3R6YDD8</accession>
<dbReference type="GO" id="GO:0008270">
    <property type="term" value="F:zinc ion binding"/>
    <property type="evidence" value="ECO:0007669"/>
    <property type="project" value="UniProtKB-KW"/>
</dbReference>
<dbReference type="InterPro" id="IPR019494">
    <property type="entry name" value="FIST_C"/>
</dbReference>
<evidence type="ECO:0000256" key="5">
    <source>
        <dbReference type="ARBA" id="ARBA00022801"/>
    </source>
</evidence>
<dbReference type="Pfam" id="PF01363">
    <property type="entry name" value="FYVE"/>
    <property type="match status" value="1"/>
</dbReference>
<dbReference type="PROSITE" id="PS50178">
    <property type="entry name" value="ZF_FYVE"/>
    <property type="match status" value="1"/>
</dbReference>
<keyword evidence="4 10" id="KW-0863">Zinc-finger</keyword>
<dbReference type="FunFam" id="3.40.50.300:FF:000079">
    <property type="entry name" value="probable ATP-dependent RNA helicase DDX17"/>
    <property type="match status" value="1"/>
</dbReference>
<name>A0A3R6YDD8_9STRA</name>
<dbReference type="InterPro" id="IPR013083">
    <property type="entry name" value="Znf_RING/FYVE/PHD"/>
</dbReference>
<dbReference type="InterPro" id="IPR000629">
    <property type="entry name" value="RNA-helicase_DEAD-box_CS"/>
</dbReference>
<dbReference type="PANTHER" id="PTHR47958">
    <property type="entry name" value="ATP-DEPENDENT RNA HELICASE DBP3"/>
    <property type="match status" value="1"/>
</dbReference>
<keyword evidence="5" id="KW-0378">Hydrolase</keyword>
<dbReference type="InterPro" id="IPR014001">
    <property type="entry name" value="Helicase_ATP-bd"/>
</dbReference>
<dbReference type="Proteomes" id="UP000285060">
    <property type="component" value="Unassembled WGS sequence"/>
</dbReference>
<dbReference type="InterPro" id="IPR001650">
    <property type="entry name" value="Helicase_C-like"/>
</dbReference>
<dbReference type="EC" id="3.6.4.13" evidence="1"/>
<evidence type="ECO:0000256" key="3">
    <source>
        <dbReference type="ARBA" id="ARBA00022741"/>
    </source>
</evidence>
<dbReference type="InterPro" id="IPR027417">
    <property type="entry name" value="P-loop_NTPase"/>
</dbReference>
<feature type="region of interest" description="Disordered" evidence="11">
    <location>
        <begin position="1620"/>
        <end position="1651"/>
    </location>
</feature>
<comment type="similarity">
    <text evidence="9">Belongs to the DEAD box helicase family. DDX46/PRP5 subfamily.</text>
</comment>
<dbReference type="GO" id="GO:0005524">
    <property type="term" value="F:ATP binding"/>
    <property type="evidence" value="ECO:0007669"/>
    <property type="project" value="UniProtKB-KW"/>
</dbReference>
<evidence type="ECO:0000256" key="9">
    <source>
        <dbReference type="ARBA" id="ARBA00038511"/>
    </source>
</evidence>
<dbReference type="SUPFAM" id="SSF52540">
    <property type="entry name" value="P-loop containing nucleoside triphosphate hydrolases"/>
    <property type="match status" value="1"/>
</dbReference>
<dbReference type="GO" id="GO:0003724">
    <property type="term" value="F:RNA helicase activity"/>
    <property type="evidence" value="ECO:0007669"/>
    <property type="project" value="UniProtKB-EC"/>
</dbReference>
<dbReference type="CDD" id="cd17953">
    <property type="entry name" value="DEADc_DDX46"/>
    <property type="match status" value="1"/>
</dbReference>
<dbReference type="InterPro" id="IPR011011">
    <property type="entry name" value="Znf_FYVE_PHD"/>
</dbReference>
<dbReference type="Pfam" id="PF00270">
    <property type="entry name" value="DEAD"/>
    <property type="match status" value="1"/>
</dbReference>
<dbReference type="InterPro" id="IPR056149">
    <property type="entry name" value="PRP5/DDX46/KHDC4_KH"/>
</dbReference>
<dbReference type="PROSITE" id="PS51192">
    <property type="entry name" value="HELICASE_ATP_BIND_1"/>
    <property type="match status" value="1"/>
</dbReference>
<dbReference type="GO" id="GO:0003676">
    <property type="term" value="F:nucleic acid binding"/>
    <property type="evidence" value="ECO:0007669"/>
    <property type="project" value="InterPro"/>
</dbReference>
<dbReference type="GO" id="GO:0016787">
    <property type="term" value="F:hydrolase activity"/>
    <property type="evidence" value="ECO:0007669"/>
    <property type="project" value="UniProtKB-KW"/>
</dbReference>
<feature type="domain" description="FYVE-type" evidence="12">
    <location>
        <begin position="260"/>
        <end position="328"/>
    </location>
</feature>
<evidence type="ECO:0000313" key="15">
    <source>
        <dbReference type="EMBL" id="RHY32834.1"/>
    </source>
</evidence>